<reference evidence="1" key="2">
    <citation type="submission" date="2020-09" db="EMBL/GenBank/DDBJ databases">
        <authorList>
            <person name="Sun Q."/>
            <person name="Zhou Y."/>
        </authorList>
    </citation>
    <scope>NUCLEOTIDE SEQUENCE</scope>
    <source>
        <strain evidence="1">CGMCC 1.15085</strain>
    </source>
</reference>
<accession>A0A916WV51</accession>
<dbReference type="EMBL" id="BMHI01000003">
    <property type="protein sequence ID" value="GGB32537.1"/>
    <property type="molecule type" value="Genomic_DNA"/>
</dbReference>
<sequence length="88" mass="9633">MLRTREYSELCAWLADLSDTEVLAVLSGAEHLTVGIGGSTARVHGRGTDIFVKQLPLTAIELEDPTSTANRFDDMTRTQRYPVCCTGC</sequence>
<dbReference type="Proteomes" id="UP000636793">
    <property type="component" value="Unassembled WGS sequence"/>
</dbReference>
<protein>
    <submittedName>
        <fullName evidence="1">Uncharacterized protein</fullName>
    </submittedName>
</protein>
<comment type="caution">
    <text evidence="1">The sequence shown here is derived from an EMBL/GenBank/DDBJ whole genome shotgun (WGS) entry which is preliminary data.</text>
</comment>
<keyword evidence="2" id="KW-1185">Reference proteome</keyword>
<reference evidence="1" key="1">
    <citation type="journal article" date="2014" name="Int. J. Syst. Evol. Microbiol.">
        <title>Complete genome sequence of Corynebacterium casei LMG S-19264T (=DSM 44701T), isolated from a smear-ripened cheese.</title>
        <authorList>
            <consortium name="US DOE Joint Genome Institute (JGI-PGF)"/>
            <person name="Walter F."/>
            <person name="Albersmeier A."/>
            <person name="Kalinowski J."/>
            <person name="Ruckert C."/>
        </authorList>
    </citation>
    <scope>NUCLEOTIDE SEQUENCE</scope>
    <source>
        <strain evidence="1">CGMCC 1.15085</strain>
    </source>
</reference>
<proteinExistence type="predicted"/>
<dbReference type="AlphaFoldDB" id="A0A916WV51"/>
<name>A0A916WV51_9MICO</name>
<evidence type="ECO:0000313" key="2">
    <source>
        <dbReference type="Proteomes" id="UP000636793"/>
    </source>
</evidence>
<gene>
    <name evidence="1" type="ORF">GCM10011492_24010</name>
</gene>
<organism evidence="1 2">
    <name type="scientific">Flexivirga endophytica</name>
    <dbReference type="NCBI Taxonomy" id="1849103"/>
    <lineage>
        <taxon>Bacteria</taxon>
        <taxon>Bacillati</taxon>
        <taxon>Actinomycetota</taxon>
        <taxon>Actinomycetes</taxon>
        <taxon>Micrococcales</taxon>
        <taxon>Dermacoccaceae</taxon>
        <taxon>Flexivirga</taxon>
    </lineage>
</organism>
<evidence type="ECO:0000313" key="1">
    <source>
        <dbReference type="EMBL" id="GGB32537.1"/>
    </source>
</evidence>